<feature type="transmembrane region" description="Helical" evidence="10">
    <location>
        <begin position="192"/>
        <end position="214"/>
    </location>
</feature>
<dbReference type="AlphaFoldDB" id="A0A1G5AKA8"/>
<evidence type="ECO:0000256" key="10">
    <source>
        <dbReference type="SAM" id="Phobius"/>
    </source>
</evidence>
<feature type="transmembrane region" description="Helical" evidence="10">
    <location>
        <begin position="160"/>
        <end position="186"/>
    </location>
</feature>
<dbReference type="GO" id="GO:0042910">
    <property type="term" value="F:xenobiotic transmembrane transporter activity"/>
    <property type="evidence" value="ECO:0007669"/>
    <property type="project" value="InterPro"/>
</dbReference>
<dbReference type="Pfam" id="PF01554">
    <property type="entry name" value="MatE"/>
    <property type="match status" value="2"/>
</dbReference>
<evidence type="ECO:0000313" key="11">
    <source>
        <dbReference type="EMBL" id="SCX78291.1"/>
    </source>
</evidence>
<dbReference type="NCBIfam" id="TIGR00797">
    <property type="entry name" value="matE"/>
    <property type="match status" value="1"/>
</dbReference>
<reference evidence="11 12" key="1">
    <citation type="submission" date="2016-10" db="EMBL/GenBank/DDBJ databases">
        <authorList>
            <person name="de Groot N.N."/>
        </authorList>
    </citation>
    <scope>NUCLEOTIDE SEQUENCE [LARGE SCALE GENOMIC DNA]</scope>
    <source>
        <strain evidence="11 12">CGMCC 1.7031</strain>
    </source>
</reference>
<keyword evidence="3" id="KW-0050">Antiport</keyword>
<name>A0A1G5AKA8_9FLAO</name>
<dbReference type="GO" id="GO:0006811">
    <property type="term" value="P:monoatomic ion transport"/>
    <property type="evidence" value="ECO:0007669"/>
    <property type="project" value="UniProtKB-KW"/>
</dbReference>
<protein>
    <recommendedName>
        <fullName evidence="9">Multidrug-efflux transporter</fullName>
    </recommendedName>
</protein>
<evidence type="ECO:0000256" key="4">
    <source>
        <dbReference type="ARBA" id="ARBA00022475"/>
    </source>
</evidence>
<keyword evidence="12" id="KW-1185">Reference proteome</keyword>
<dbReference type="InterPro" id="IPR002528">
    <property type="entry name" value="MATE_fam"/>
</dbReference>
<gene>
    <name evidence="11" type="ORF">SAMN02927903_00036</name>
</gene>
<dbReference type="CDD" id="cd13131">
    <property type="entry name" value="MATE_NorM_like"/>
    <property type="match status" value="1"/>
</dbReference>
<keyword evidence="7" id="KW-0406">Ion transport</keyword>
<evidence type="ECO:0000256" key="3">
    <source>
        <dbReference type="ARBA" id="ARBA00022449"/>
    </source>
</evidence>
<organism evidence="11 12">
    <name type="scientific">Flavobacterium caeni</name>
    <dbReference type="NCBI Taxonomy" id="490189"/>
    <lineage>
        <taxon>Bacteria</taxon>
        <taxon>Pseudomonadati</taxon>
        <taxon>Bacteroidota</taxon>
        <taxon>Flavobacteriia</taxon>
        <taxon>Flavobacteriales</taxon>
        <taxon>Flavobacteriaceae</taxon>
        <taxon>Flavobacterium</taxon>
    </lineage>
</organism>
<keyword evidence="2" id="KW-0813">Transport</keyword>
<feature type="transmembrane region" description="Helical" evidence="10">
    <location>
        <begin position="12"/>
        <end position="33"/>
    </location>
</feature>
<keyword evidence="6 10" id="KW-1133">Transmembrane helix</keyword>
<feature type="transmembrane region" description="Helical" evidence="10">
    <location>
        <begin position="319"/>
        <end position="341"/>
    </location>
</feature>
<feature type="transmembrane region" description="Helical" evidence="10">
    <location>
        <begin position="53"/>
        <end position="74"/>
    </location>
</feature>
<dbReference type="RefSeq" id="WP_091140698.1">
    <property type="nucleotide sequence ID" value="NZ_FMVF01000002.1"/>
</dbReference>
<dbReference type="PIRSF" id="PIRSF006603">
    <property type="entry name" value="DinF"/>
    <property type="match status" value="1"/>
</dbReference>
<dbReference type="Proteomes" id="UP000199354">
    <property type="component" value="Unassembled WGS sequence"/>
</dbReference>
<feature type="transmembrane region" description="Helical" evidence="10">
    <location>
        <begin position="277"/>
        <end position="298"/>
    </location>
</feature>
<evidence type="ECO:0000256" key="9">
    <source>
        <dbReference type="ARBA" id="ARBA00031636"/>
    </source>
</evidence>
<dbReference type="InterPro" id="IPR048279">
    <property type="entry name" value="MdtK-like"/>
</dbReference>
<keyword evidence="5 10" id="KW-0812">Transmembrane</keyword>
<evidence type="ECO:0000256" key="6">
    <source>
        <dbReference type="ARBA" id="ARBA00022989"/>
    </source>
</evidence>
<dbReference type="PANTHER" id="PTHR43298:SF2">
    <property type="entry name" value="FMN_FAD EXPORTER YEEO-RELATED"/>
    <property type="match status" value="1"/>
</dbReference>
<feature type="transmembrane region" description="Helical" evidence="10">
    <location>
        <begin position="94"/>
        <end position="118"/>
    </location>
</feature>
<dbReference type="STRING" id="490189.SAMN02927903_00036"/>
<evidence type="ECO:0000256" key="7">
    <source>
        <dbReference type="ARBA" id="ARBA00023065"/>
    </source>
</evidence>
<feature type="transmembrane region" description="Helical" evidence="10">
    <location>
        <begin position="422"/>
        <end position="444"/>
    </location>
</feature>
<dbReference type="EMBL" id="FMVF01000002">
    <property type="protein sequence ID" value="SCX78291.1"/>
    <property type="molecule type" value="Genomic_DNA"/>
</dbReference>
<accession>A0A1G5AKA8</accession>
<keyword evidence="8 10" id="KW-0472">Membrane</keyword>
<dbReference type="GO" id="GO:0005886">
    <property type="term" value="C:plasma membrane"/>
    <property type="evidence" value="ECO:0007669"/>
    <property type="project" value="UniProtKB-SubCell"/>
</dbReference>
<dbReference type="GO" id="GO:0015297">
    <property type="term" value="F:antiporter activity"/>
    <property type="evidence" value="ECO:0007669"/>
    <property type="project" value="UniProtKB-KW"/>
</dbReference>
<evidence type="ECO:0000256" key="5">
    <source>
        <dbReference type="ARBA" id="ARBA00022692"/>
    </source>
</evidence>
<feature type="transmembrane region" description="Helical" evidence="10">
    <location>
        <begin position="242"/>
        <end position="265"/>
    </location>
</feature>
<feature type="transmembrane region" description="Helical" evidence="10">
    <location>
        <begin position="396"/>
        <end position="416"/>
    </location>
</feature>
<feature type="transmembrane region" description="Helical" evidence="10">
    <location>
        <begin position="361"/>
        <end position="384"/>
    </location>
</feature>
<keyword evidence="4" id="KW-1003">Cell membrane</keyword>
<proteinExistence type="predicted"/>
<evidence type="ECO:0000256" key="1">
    <source>
        <dbReference type="ARBA" id="ARBA00004651"/>
    </source>
</evidence>
<comment type="subcellular location">
    <subcellularLocation>
        <location evidence="1">Cell membrane</location>
        <topology evidence="1">Multi-pass membrane protein</topology>
    </subcellularLocation>
</comment>
<evidence type="ECO:0000313" key="12">
    <source>
        <dbReference type="Proteomes" id="UP000199354"/>
    </source>
</evidence>
<sequence length="470" mass="51781">MNLSHYTKEFRYNLQLAYPVILGMLGHTLIGIVDKLMVGNLGSAELAAVSLGNSFVFVAMSIGIGFSTAITPIVAEGDAEKDQLKVRSTFHHGLFLCTVLGLVLFAIVFLAKPLMYVMGQPAEVIALALPYLGWTAFSLIPMVMYQGYKQFADGLSMTKYSMYAIVMANVVHVPINYALIYGVWIFPELGVTGAGLGTVISRVMMVLFMHWMLARNERLGVYFKGFTFDEIKKVTVRKIVNLGLPSSMQMLFEVALFTSAVWLCGNIGKTSQAANEIALSLATITFMFAMGLSVTAMIRVGNQRGLNDYKNLVVVARSIFLLVLLVEAVFALGFILLNDFLPPFFLDVDNVSQLADNTEVIAIAAQLLIVAAIFQVSDGVQVVVLGALRGLQDVKIPMYITFVAYWIVGFPVSFYLGKYTEWRAVGVWIGLLAGLTAAALFLYLRFNHLTKKLIYEQEKAEFEALDRHGG</sequence>
<evidence type="ECO:0000256" key="8">
    <source>
        <dbReference type="ARBA" id="ARBA00023136"/>
    </source>
</evidence>
<dbReference type="InterPro" id="IPR050222">
    <property type="entry name" value="MATE_MdtK"/>
</dbReference>
<evidence type="ECO:0000256" key="2">
    <source>
        <dbReference type="ARBA" id="ARBA00022448"/>
    </source>
</evidence>
<dbReference type="PANTHER" id="PTHR43298">
    <property type="entry name" value="MULTIDRUG RESISTANCE PROTEIN NORM-RELATED"/>
    <property type="match status" value="1"/>
</dbReference>
<feature type="transmembrane region" description="Helical" evidence="10">
    <location>
        <begin position="124"/>
        <end position="148"/>
    </location>
</feature>
<dbReference type="OrthoDB" id="9780160at2"/>